<dbReference type="HOGENOM" id="CLU_134474_0_0_3"/>
<evidence type="ECO:0000256" key="1">
    <source>
        <dbReference type="SAM" id="SignalP"/>
    </source>
</evidence>
<feature type="signal peptide" evidence="1">
    <location>
        <begin position="1"/>
        <end position="22"/>
    </location>
</feature>
<accession>A2C6B6</accession>
<proteinExistence type="predicted"/>
<dbReference type="KEGG" id="pmf:P9303_02711"/>
<protein>
    <submittedName>
        <fullName evidence="2">Uncharacterized protein</fullName>
    </submittedName>
</protein>
<name>A2C6B6_PROM3</name>
<gene>
    <name evidence="2" type="ordered locus">P9303_02711</name>
</gene>
<dbReference type="AlphaFoldDB" id="A2C6B6"/>
<dbReference type="RefSeq" id="WP_011824954.1">
    <property type="nucleotide sequence ID" value="NC_008820.1"/>
</dbReference>
<reference evidence="2 3" key="1">
    <citation type="journal article" date="2007" name="PLoS Genet.">
        <title>Patterns and implications of gene gain and loss in the evolution of Prochlorococcus.</title>
        <authorList>
            <person name="Kettler G.C."/>
            <person name="Martiny A.C."/>
            <person name="Huang K."/>
            <person name="Zucker J."/>
            <person name="Coleman M.L."/>
            <person name="Rodrigue S."/>
            <person name="Chen F."/>
            <person name="Lapidus A."/>
            <person name="Ferriera S."/>
            <person name="Johnson J."/>
            <person name="Steglich C."/>
            <person name="Church G.M."/>
            <person name="Richardson P."/>
            <person name="Chisholm S.W."/>
        </authorList>
    </citation>
    <scope>NUCLEOTIDE SEQUENCE [LARGE SCALE GENOMIC DNA]</scope>
    <source>
        <strain evidence="2 3">MIT 9303</strain>
    </source>
</reference>
<evidence type="ECO:0000313" key="2">
    <source>
        <dbReference type="EMBL" id="ABM77026.1"/>
    </source>
</evidence>
<feature type="chain" id="PRO_5002642891" evidence="1">
    <location>
        <begin position="23"/>
        <end position="135"/>
    </location>
</feature>
<organism evidence="2 3">
    <name type="scientific">Prochlorococcus marinus (strain MIT 9303)</name>
    <dbReference type="NCBI Taxonomy" id="59922"/>
    <lineage>
        <taxon>Bacteria</taxon>
        <taxon>Bacillati</taxon>
        <taxon>Cyanobacteriota</taxon>
        <taxon>Cyanophyceae</taxon>
        <taxon>Synechococcales</taxon>
        <taxon>Prochlorococcaceae</taxon>
        <taxon>Prochlorococcus</taxon>
    </lineage>
</organism>
<dbReference type="Proteomes" id="UP000002274">
    <property type="component" value="Chromosome"/>
</dbReference>
<sequence>MSPLKIHPALAILSLFAMSAPAARSEVEYIPFPTREELRSIQLQAYACSRDNDAEACSSTRELIDPLLDHPRLPSSCKDVVWDLLQVANKVPKNSFQRRDAIDQPAKRLSIICINPAKQTAPKPSQQGGLAPQQS</sequence>
<dbReference type="BioCyc" id="PMAR59922:G1G80-261-MONOMER"/>
<dbReference type="EMBL" id="CP000554">
    <property type="protein sequence ID" value="ABM77026.1"/>
    <property type="molecule type" value="Genomic_DNA"/>
</dbReference>
<evidence type="ECO:0000313" key="3">
    <source>
        <dbReference type="Proteomes" id="UP000002274"/>
    </source>
</evidence>
<keyword evidence="1" id="KW-0732">Signal</keyword>